<keyword evidence="1" id="KW-0813">Transport</keyword>
<evidence type="ECO:0000256" key="1">
    <source>
        <dbReference type="ARBA" id="ARBA00022448"/>
    </source>
</evidence>
<dbReference type="GO" id="GO:1903805">
    <property type="term" value="P:L-valine import across plasma membrane"/>
    <property type="evidence" value="ECO:0007669"/>
    <property type="project" value="TreeGrafter"/>
</dbReference>
<dbReference type="SUPFAM" id="SSF52540">
    <property type="entry name" value="P-loop containing nucleoside triphosphate hydrolases"/>
    <property type="match status" value="1"/>
</dbReference>
<evidence type="ECO:0000256" key="3">
    <source>
        <dbReference type="ARBA" id="ARBA00022840"/>
    </source>
</evidence>
<dbReference type="GO" id="GO:0015808">
    <property type="term" value="P:L-alanine transport"/>
    <property type="evidence" value="ECO:0007669"/>
    <property type="project" value="TreeGrafter"/>
</dbReference>
<dbReference type="FunFam" id="3.40.50.300:FF:000421">
    <property type="entry name" value="Branched-chain amino acid ABC transporter ATP-binding protein"/>
    <property type="match status" value="1"/>
</dbReference>
<dbReference type="InterPro" id="IPR027417">
    <property type="entry name" value="P-loop_NTPase"/>
</dbReference>
<name>E6Q428_9ZZZZ</name>
<protein>
    <submittedName>
        <fullName evidence="6">High-affinity branched-chain amino acid transport ATP-binding protein BraF</fullName>
    </submittedName>
</protein>
<dbReference type="EMBL" id="CABO01000028">
    <property type="protein sequence ID" value="CBI01987.1"/>
    <property type="molecule type" value="Genomic_DNA"/>
</dbReference>
<evidence type="ECO:0000256" key="2">
    <source>
        <dbReference type="ARBA" id="ARBA00022741"/>
    </source>
</evidence>
<dbReference type="AlphaFoldDB" id="E6Q428"/>
<evidence type="ECO:0000259" key="5">
    <source>
        <dbReference type="PROSITE" id="PS50893"/>
    </source>
</evidence>
<dbReference type="GO" id="GO:0015192">
    <property type="term" value="F:L-phenylalanine transmembrane transporter activity"/>
    <property type="evidence" value="ECO:0007669"/>
    <property type="project" value="TreeGrafter"/>
</dbReference>
<keyword evidence="2" id="KW-0547">Nucleotide-binding</keyword>
<evidence type="ECO:0000256" key="4">
    <source>
        <dbReference type="SAM" id="Coils"/>
    </source>
</evidence>
<sequence length="253" mass="27659">MSLLELVGVTKRFGALTALSKVNLNVEEGAIFGIIGPNGAGKSTLFNLLTAIYRFDEGSISIDGLSIAGLTTQRIARLGVARTFQNLRLFGNASALANVMVGEHLLLRANIVDALLNSARERRERVEAERRARELLRFVGVVGVEEHFARNLSYGTQRRLEIARALAARPRLLLLDEPAAGLNPSEKHELISLIRAIRDSGTTVLLIEHDMGLVMNLCERIAVLDYGEKIAEGNPSEIREQPRVIEAYLGAPA</sequence>
<proteinExistence type="predicted"/>
<gene>
    <name evidence="6" type="primary">braF</name>
    <name evidence="6" type="ORF">CARN4_2182</name>
</gene>
<reference evidence="6" key="1">
    <citation type="submission" date="2009-10" db="EMBL/GenBank/DDBJ databases">
        <title>Diversity of trophic interactions inside an arsenic-rich microbial ecosystem.</title>
        <authorList>
            <person name="Bertin P.N."/>
            <person name="Heinrich-Salmeron A."/>
            <person name="Pelletier E."/>
            <person name="Goulhen-Chollet F."/>
            <person name="Arsene-Ploetze F."/>
            <person name="Gallien S."/>
            <person name="Calteau A."/>
            <person name="Vallenet D."/>
            <person name="Casiot C."/>
            <person name="Chane-Woon-Ming B."/>
            <person name="Giloteaux L."/>
            <person name="Barakat M."/>
            <person name="Bonnefoy V."/>
            <person name="Bruneel O."/>
            <person name="Chandler M."/>
            <person name="Cleiss J."/>
            <person name="Duran R."/>
            <person name="Elbaz-Poulichet F."/>
            <person name="Fonknechten N."/>
            <person name="Lauga B."/>
            <person name="Mornico D."/>
            <person name="Ortet P."/>
            <person name="Schaeffer C."/>
            <person name="Siguier P."/>
            <person name="Alexander Thil Smith A."/>
            <person name="Van Dorsselaer A."/>
            <person name="Weissenbach J."/>
            <person name="Medigue C."/>
            <person name="Le Paslier D."/>
        </authorList>
    </citation>
    <scope>NUCLEOTIDE SEQUENCE</scope>
</reference>
<dbReference type="GO" id="GO:0042941">
    <property type="term" value="P:D-alanine transmembrane transport"/>
    <property type="evidence" value="ECO:0007669"/>
    <property type="project" value="TreeGrafter"/>
</dbReference>
<dbReference type="GO" id="GO:0005886">
    <property type="term" value="C:plasma membrane"/>
    <property type="evidence" value="ECO:0007669"/>
    <property type="project" value="TreeGrafter"/>
</dbReference>
<dbReference type="SMART" id="SM00382">
    <property type="entry name" value="AAA"/>
    <property type="match status" value="1"/>
</dbReference>
<feature type="domain" description="ABC transporter" evidence="5">
    <location>
        <begin position="4"/>
        <end position="251"/>
    </location>
</feature>
<accession>E6Q428</accession>
<feature type="coiled-coil region" evidence="4">
    <location>
        <begin position="109"/>
        <end position="136"/>
    </location>
</feature>
<dbReference type="CDD" id="cd03219">
    <property type="entry name" value="ABC_Mj1267_LivG_branched"/>
    <property type="match status" value="1"/>
</dbReference>
<dbReference type="PANTHER" id="PTHR45772">
    <property type="entry name" value="CONSERVED COMPONENT OF ABC TRANSPORTER FOR NATURAL AMINO ACIDS-RELATED"/>
    <property type="match status" value="1"/>
</dbReference>
<organism evidence="6">
    <name type="scientific">mine drainage metagenome</name>
    <dbReference type="NCBI Taxonomy" id="410659"/>
    <lineage>
        <taxon>unclassified sequences</taxon>
        <taxon>metagenomes</taxon>
        <taxon>ecological metagenomes</taxon>
    </lineage>
</organism>
<dbReference type="GO" id="GO:0005524">
    <property type="term" value="F:ATP binding"/>
    <property type="evidence" value="ECO:0007669"/>
    <property type="project" value="UniProtKB-KW"/>
</dbReference>
<dbReference type="Gene3D" id="3.40.50.300">
    <property type="entry name" value="P-loop containing nucleotide triphosphate hydrolases"/>
    <property type="match status" value="1"/>
</dbReference>
<dbReference type="InterPro" id="IPR032823">
    <property type="entry name" value="BCA_ABC_TP_C"/>
</dbReference>
<keyword evidence="4" id="KW-0175">Coiled coil</keyword>
<evidence type="ECO:0000313" key="6">
    <source>
        <dbReference type="EMBL" id="CBI01987.1"/>
    </source>
</evidence>
<dbReference type="GO" id="GO:0015188">
    <property type="term" value="F:L-isoleucine transmembrane transporter activity"/>
    <property type="evidence" value="ECO:0007669"/>
    <property type="project" value="TreeGrafter"/>
</dbReference>
<dbReference type="GO" id="GO:0005304">
    <property type="term" value="F:L-valine transmembrane transporter activity"/>
    <property type="evidence" value="ECO:0007669"/>
    <property type="project" value="TreeGrafter"/>
</dbReference>
<keyword evidence="3 6" id="KW-0067">ATP-binding</keyword>
<comment type="caution">
    <text evidence="6">The sequence shown here is derived from an EMBL/GenBank/DDBJ whole genome shotgun (WGS) entry which is preliminary data.</text>
</comment>
<dbReference type="GO" id="GO:0016887">
    <property type="term" value="F:ATP hydrolysis activity"/>
    <property type="evidence" value="ECO:0007669"/>
    <property type="project" value="InterPro"/>
</dbReference>
<dbReference type="GO" id="GO:1903806">
    <property type="term" value="P:L-isoleucine import across plasma membrane"/>
    <property type="evidence" value="ECO:0007669"/>
    <property type="project" value="TreeGrafter"/>
</dbReference>
<dbReference type="Pfam" id="PF00005">
    <property type="entry name" value="ABC_tran"/>
    <property type="match status" value="1"/>
</dbReference>
<dbReference type="InterPro" id="IPR003439">
    <property type="entry name" value="ABC_transporter-like_ATP-bd"/>
</dbReference>
<dbReference type="InterPro" id="IPR003593">
    <property type="entry name" value="AAA+_ATPase"/>
</dbReference>
<dbReference type="PROSITE" id="PS50893">
    <property type="entry name" value="ABC_TRANSPORTER_2"/>
    <property type="match status" value="1"/>
</dbReference>
<dbReference type="InterPro" id="IPR051120">
    <property type="entry name" value="ABC_AA/LPS_Transport"/>
</dbReference>
<dbReference type="PANTHER" id="PTHR45772:SF7">
    <property type="entry name" value="AMINO ACID ABC TRANSPORTER ATP-BINDING PROTEIN"/>
    <property type="match status" value="1"/>
</dbReference>
<dbReference type="Pfam" id="PF12399">
    <property type="entry name" value="BCA_ABC_TP_C"/>
    <property type="match status" value="1"/>
</dbReference>